<proteinExistence type="predicted"/>
<dbReference type="Gene3D" id="2.60.40.4060">
    <property type="entry name" value="Reeler domain"/>
    <property type="match status" value="1"/>
</dbReference>
<dbReference type="InterPro" id="IPR042307">
    <property type="entry name" value="Reeler_sf"/>
</dbReference>
<gene>
    <name evidence="3" type="ORF">HOLleu_21164</name>
</gene>
<feature type="domain" description="Reelin" evidence="2">
    <location>
        <begin position="50"/>
        <end position="168"/>
    </location>
</feature>
<keyword evidence="1" id="KW-0732">Signal</keyword>
<dbReference type="Pfam" id="PF02014">
    <property type="entry name" value="Reeler"/>
    <property type="match status" value="1"/>
</dbReference>
<organism evidence="3 4">
    <name type="scientific">Holothuria leucospilota</name>
    <name type="common">Black long sea cucumber</name>
    <name type="synonym">Mertensiothuria leucospilota</name>
    <dbReference type="NCBI Taxonomy" id="206669"/>
    <lineage>
        <taxon>Eukaryota</taxon>
        <taxon>Metazoa</taxon>
        <taxon>Echinodermata</taxon>
        <taxon>Eleutherozoa</taxon>
        <taxon>Echinozoa</taxon>
        <taxon>Holothuroidea</taxon>
        <taxon>Aspidochirotacea</taxon>
        <taxon>Aspidochirotida</taxon>
        <taxon>Holothuriidae</taxon>
        <taxon>Holothuria</taxon>
    </lineage>
</organism>
<comment type="caution">
    <text evidence="3">The sequence shown here is derived from an EMBL/GenBank/DDBJ whole genome shotgun (WGS) entry which is preliminary data.</text>
</comment>
<protein>
    <recommendedName>
        <fullName evidence="2">Reelin domain-containing protein</fullName>
    </recommendedName>
</protein>
<evidence type="ECO:0000313" key="3">
    <source>
        <dbReference type="EMBL" id="KAJ8034366.1"/>
    </source>
</evidence>
<reference evidence="3" key="1">
    <citation type="submission" date="2021-10" db="EMBL/GenBank/DDBJ databases">
        <title>Tropical sea cucumber genome reveals ecological adaptation and Cuvierian tubules defense mechanism.</title>
        <authorList>
            <person name="Chen T."/>
        </authorList>
    </citation>
    <scope>NUCLEOTIDE SEQUENCE</scope>
    <source>
        <strain evidence="3">Nanhai2018</strain>
        <tissue evidence="3">Muscle</tissue>
    </source>
</reference>
<keyword evidence="4" id="KW-1185">Reference proteome</keyword>
<feature type="signal peptide" evidence="1">
    <location>
        <begin position="1"/>
        <end position="27"/>
    </location>
</feature>
<feature type="chain" id="PRO_5040391212" description="Reelin domain-containing protein" evidence="1">
    <location>
        <begin position="28"/>
        <end position="169"/>
    </location>
</feature>
<dbReference type="EMBL" id="JAIZAY010000010">
    <property type="protein sequence ID" value="KAJ8034366.1"/>
    <property type="molecule type" value="Genomic_DNA"/>
</dbReference>
<dbReference type="AlphaFoldDB" id="A0A9Q1H6M4"/>
<name>A0A9Q1H6M4_HOLLE</name>
<evidence type="ECO:0000259" key="2">
    <source>
        <dbReference type="Pfam" id="PF02014"/>
    </source>
</evidence>
<accession>A0A9Q1H6M4</accession>
<evidence type="ECO:0000256" key="1">
    <source>
        <dbReference type="SAM" id="SignalP"/>
    </source>
</evidence>
<dbReference type="Proteomes" id="UP001152320">
    <property type="component" value="Chromosome 10"/>
</dbReference>
<dbReference type="InterPro" id="IPR002861">
    <property type="entry name" value="Reeler_dom"/>
</dbReference>
<evidence type="ECO:0000313" key="4">
    <source>
        <dbReference type="Proteomes" id="UP001152320"/>
    </source>
</evidence>
<sequence>MAAIRNNALGMTFVALIVINFFPVIQSQILNVTSCSGGSNGNLDAQTTMTAQNSGNILYATQISNQIYTAGSIITVIFQPLSKHGTTFQEIILQARLISASVDTPSTPVGTFTLVNGEEIANNANFTILNCNSGAFRSTVATTNANSKILPVTFTYQAPDPGVGAIQFV</sequence>
<dbReference type="OrthoDB" id="2419613at2759"/>